<proteinExistence type="predicted"/>
<sequence>MQLAKAQSSLDKATGSLCRQKTSLGIVGHTNLNKLHNNVYLQACINPLVLNTRIREQLQHHKFKLERLEQSYRSTMSEEHLQTHLQSAIKKQAPTISNLVTAYNKLCDDIHSMICRQKAPTTAVPPLPIQRDNLFKLDVDNMIWQDVGLEDELLEAPVWLADDQVHRGICFMLELDHCEEEERRLMQEHCILQEWFMAEWLAMEWSLAAAGERLYYYLHGC</sequence>
<reference evidence="2" key="2">
    <citation type="submission" date="2015-01" db="EMBL/GenBank/DDBJ databases">
        <title>Evolutionary Origins and Diversification of the Mycorrhizal Mutualists.</title>
        <authorList>
            <consortium name="DOE Joint Genome Institute"/>
            <consortium name="Mycorrhizal Genomics Consortium"/>
            <person name="Kohler A."/>
            <person name="Kuo A."/>
            <person name="Nagy L.G."/>
            <person name="Floudas D."/>
            <person name="Copeland A."/>
            <person name="Barry K.W."/>
            <person name="Cichocki N."/>
            <person name="Veneault-Fourrey C."/>
            <person name="LaButti K."/>
            <person name="Lindquist E.A."/>
            <person name="Lipzen A."/>
            <person name="Lundell T."/>
            <person name="Morin E."/>
            <person name="Murat C."/>
            <person name="Riley R."/>
            <person name="Ohm R."/>
            <person name="Sun H."/>
            <person name="Tunlid A."/>
            <person name="Henrissat B."/>
            <person name="Grigoriev I.V."/>
            <person name="Hibbett D.S."/>
            <person name="Martin F."/>
        </authorList>
    </citation>
    <scope>NUCLEOTIDE SEQUENCE [LARGE SCALE GENOMIC DNA]</scope>
    <source>
        <strain evidence="2">Ve08.2h10</strain>
    </source>
</reference>
<keyword evidence="2" id="KW-1185">Reference proteome</keyword>
<reference evidence="1 2" key="1">
    <citation type="submission" date="2014-04" db="EMBL/GenBank/DDBJ databases">
        <authorList>
            <consortium name="DOE Joint Genome Institute"/>
            <person name="Kuo A."/>
            <person name="Kohler A."/>
            <person name="Jargeat P."/>
            <person name="Nagy L.G."/>
            <person name="Floudas D."/>
            <person name="Copeland A."/>
            <person name="Barry K.W."/>
            <person name="Cichocki N."/>
            <person name="Veneault-Fourrey C."/>
            <person name="LaButti K."/>
            <person name="Lindquist E.A."/>
            <person name="Lipzen A."/>
            <person name="Lundell T."/>
            <person name="Morin E."/>
            <person name="Murat C."/>
            <person name="Sun H."/>
            <person name="Tunlid A."/>
            <person name="Henrissat B."/>
            <person name="Grigoriev I.V."/>
            <person name="Hibbett D.S."/>
            <person name="Martin F."/>
            <person name="Nordberg H.P."/>
            <person name="Cantor M.N."/>
            <person name="Hua S.X."/>
        </authorList>
    </citation>
    <scope>NUCLEOTIDE SEQUENCE [LARGE SCALE GENOMIC DNA]</scope>
    <source>
        <strain evidence="1 2">Ve08.2h10</strain>
    </source>
</reference>
<gene>
    <name evidence="1" type="ORF">PAXRUDRAFT_17873</name>
</gene>
<evidence type="ECO:0000313" key="1">
    <source>
        <dbReference type="EMBL" id="KIK76902.1"/>
    </source>
</evidence>
<dbReference type="HOGENOM" id="CLU_004552_9_0_1"/>
<dbReference type="EMBL" id="KN827245">
    <property type="protein sequence ID" value="KIK76902.1"/>
    <property type="molecule type" value="Genomic_DNA"/>
</dbReference>
<accession>A0A0D0C0W4</accession>
<name>A0A0D0C0W4_9AGAM</name>
<dbReference type="AlphaFoldDB" id="A0A0D0C0W4"/>
<protein>
    <submittedName>
        <fullName evidence="1">Uncharacterized protein</fullName>
    </submittedName>
</protein>
<dbReference type="InParanoid" id="A0A0D0C0W4"/>
<evidence type="ECO:0000313" key="2">
    <source>
        <dbReference type="Proteomes" id="UP000054538"/>
    </source>
</evidence>
<dbReference type="Proteomes" id="UP000054538">
    <property type="component" value="Unassembled WGS sequence"/>
</dbReference>
<organism evidence="1 2">
    <name type="scientific">Paxillus rubicundulus Ve08.2h10</name>
    <dbReference type="NCBI Taxonomy" id="930991"/>
    <lineage>
        <taxon>Eukaryota</taxon>
        <taxon>Fungi</taxon>
        <taxon>Dikarya</taxon>
        <taxon>Basidiomycota</taxon>
        <taxon>Agaricomycotina</taxon>
        <taxon>Agaricomycetes</taxon>
        <taxon>Agaricomycetidae</taxon>
        <taxon>Boletales</taxon>
        <taxon>Paxilineae</taxon>
        <taxon>Paxillaceae</taxon>
        <taxon>Paxillus</taxon>
    </lineage>
</organism>
<dbReference type="OrthoDB" id="3259165at2759"/>